<proteinExistence type="predicted"/>
<keyword evidence="1" id="KW-1133">Transmembrane helix</keyword>
<evidence type="ECO:0000313" key="3">
    <source>
        <dbReference type="Proteomes" id="UP000243127"/>
    </source>
</evidence>
<dbReference type="GeneID" id="5739559"/>
<sequence length="899" mass="109065">MTKVFETNFHSFSIFKNLFKKNVSLQTLFFISLSHNKNFSEIFKKIKERFLRTKKFFKYPSNKFIYQNFFKNKFAFYNENLGKNFYEKKKIFSNFFQIHNFPFTDFQHFSQFLKRNFKKKENVFFKKKFSHFLKHQKHSFFFLKNCPRIFEENPCFESSVLKKKKKNERKKISKNKVKLMFFNKNFDIGTKKNLRKKIRISKRFEKVIRIFFFRFKNFGFELFLEKETEINIYLNRIINLFIKAFESNGFSKNNLTLRKFNYKFLIHCKEKNYSLEENFHKIFLKRDFFPLTSAFFEQIFYFPEILFVLLDKKIYHKRKFSKKKVNNKGNYNEKKIENPFLFFFNKKKNIPNNFFFKFFFKNFDFLGIIKKKVNNRNRFEFKFDTSSFPLTWFLTFTSISVLSQKLFFFFFKRLSTLQFLICWATGNFFVIQNFKNFGYGWMVHFFFLKKYFQKKNYLRVKKLLNGIFENGIFFDFIFFKKKKIRSLNCYLKKENRNNLFSFCLNLIQNFTIKNFNNNFEWIFKNLIKKINSIKNPFFFYLEQKFCFTFALSFGFLSLGLKNEIFFLLTIIEGIRNKKIKNLFEICMVLFSFIGTKSKKRYLSLVFNFISTFSIQKKKKKERCLKVFNNINKKLNKKEKNSQLNNKSIKEISKTFKEKKTRIQVCINGFALMFFGNLSQYQFLIDIFYLLLINQELEIQKIIFNSMGGGFFLKPHKNFLEIFFRFSFCKNLKLVKNSIFLLGINTIGKKNQKISIFLKLLIEFYIRERNEFISHSIKNSKKKLKFLNSNLKNIILVSRIAQGLNSIPGGGKKISFSVFSGKINFDLLILIFPLILLPQNSEPQGFIVLYLINYFLGLENLNTRKWILDENFRIRIINLKKGGGEKEKKIHEKFIFSKLF</sequence>
<feature type="transmembrane region" description="Helical" evidence="1">
    <location>
        <begin position="417"/>
        <end position="442"/>
    </location>
</feature>
<dbReference type="AlphaFoldDB" id="A9BL28"/>
<name>A9BL28_HEMAN</name>
<feature type="transmembrane region" description="Helical" evidence="1">
    <location>
        <begin position="390"/>
        <end position="411"/>
    </location>
</feature>
<accession>A9BL28</accession>
<keyword evidence="1" id="KW-0812">Transmembrane</keyword>
<dbReference type="RefSeq" id="XP_001712536.1">
    <property type="nucleotide sequence ID" value="XM_001712484.1"/>
</dbReference>
<gene>
    <name evidence="2" type="ORF">HAN_3g401</name>
</gene>
<dbReference type="EMBL" id="CP000883">
    <property type="protein sequence ID" value="ABW98211.1"/>
    <property type="molecule type" value="Genomic_DNA"/>
</dbReference>
<protein>
    <submittedName>
        <fullName evidence="2">Uncharacterized protein</fullName>
    </submittedName>
</protein>
<keyword evidence="2" id="KW-0542">Nucleomorph</keyword>
<evidence type="ECO:0000256" key="1">
    <source>
        <dbReference type="SAM" id="Phobius"/>
    </source>
</evidence>
<geneLocation type="nucleomorph" evidence="2"/>
<feature type="transmembrane region" description="Helical" evidence="1">
    <location>
        <begin position="537"/>
        <end position="559"/>
    </location>
</feature>
<keyword evidence="1" id="KW-0472">Membrane</keyword>
<organism evidence="2 3">
    <name type="scientific">Hemiselmis andersenii</name>
    <name type="common">Cryptophyte alga</name>
    <dbReference type="NCBI Taxonomy" id="464988"/>
    <lineage>
        <taxon>Eukaryota</taxon>
        <taxon>Cryptophyceae</taxon>
        <taxon>Cryptomonadales</taxon>
        <taxon>Hemiselmidaceae</taxon>
        <taxon>Hemiselmis</taxon>
    </lineage>
</organism>
<dbReference type="Proteomes" id="UP000243127">
    <property type="component" value="Nucleomorph 3"/>
</dbReference>
<reference evidence="2 3" key="1">
    <citation type="journal article" date="2007" name="Proc. Natl. Acad. Sci. U.S.A.">
        <title>Nucleomorph genome of Hemiselmis andersenii reveals complete intron loss and compaction as a driver of protein structure and function.</title>
        <authorList>
            <person name="Lane C.E."/>
            <person name="van den Heuvel K."/>
            <person name="Kozera C."/>
            <person name="Curtis B.A."/>
            <person name="Parsons B.J."/>
            <person name="Bowman S."/>
            <person name="Archibald J.M."/>
        </authorList>
    </citation>
    <scope>NUCLEOTIDE SEQUENCE [LARGE SCALE GENOMIC DNA]</scope>
    <source>
        <strain evidence="2 3">CCMP644</strain>
    </source>
</reference>
<evidence type="ECO:0000313" key="2">
    <source>
        <dbReference type="EMBL" id="ABW98211.1"/>
    </source>
</evidence>
<feature type="transmembrane region" description="Helical" evidence="1">
    <location>
        <begin position="288"/>
        <end position="310"/>
    </location>
</feature>